<dbReference type="PROSITE" id="PS50850">
    <property type="entry name" value="MFS"/>
    <property type="match status" value="1"/>
</dbReference>
<feature type="transmembrane region" description="Helical" evidence="6">
    <location>
        <begin position="139"/>
        <end position="163"/>
    </location>
</feature>
<dbReference type="Proteomes" id="UP001169760">
    <property type="component" value="Unassembled WGS sequence"/>
</dbReference>
<dbReference type="GO" id="GO:0022857">
    <property type="term" value="F:transmembrane transporter activity"/>
    <property type="evidence" value="ECO:0007669"/>
    <property type="project" value="InterPro"/>
</dbReference>
<sequence>MRNYWQFLQQGWPLLVFGFLAVFFGNFGQSFFISWYGAAIQADLNLSASTYGAAYSFATLVSGSALMFVGGWIDKWSLRRFASTVALGLFIGCLTLAFTHNIVLLVIGFFLVRLFGQGLFPHTGITTMARSFDKNRGKALSIATMGVPVGEVILPILAVLFIAKFGWQMSWAAFALLIPVVFIPCMLFVVRRAHQLGLQVDPEIKAQSSDASVKDQPATQAVGRKQVLRDYRFWLALPVMLSGPFVVTGVFIHQGFILAQKQWSPEWFAACFIFYGVVHGLGSMGVGFLIDRFSATRLLPFKALPIVFALLLLAFANGPWVAWAMLGLLGVSIGCGGPVGAALWAEVYGTEKLGAIRSMTSSFAVWSTAVSPILFGVLIDNGMSIQALMSGVAVYVSAATLMAYMAYRVKK</sequence>
<feature type="transmembrane region" description="Helical" evidence="6">
    <location>
        <begin position="322"/>
        <end position="347"/>
    </location>
</feature>
<evidence type="ECO:0000256" key="5">
    <source>
        <dbReference type="ARBA" id="ARBA00023136"/>
    </source>
</evidence>
<name>A0AAW7X3X8_9GAMM</name>
<keyword evidence="4 6" id="KW-1133">Transmembrane helix</keyword>
<keyword evidence="2" id="KW-1003">Cell membrane</keyword>
<dbReference type="InterPro" id="IPR036259">
    <property type="entry name" value="MFS_trans_sf"/>
</dbReference>
<evidence type="ECO:0000313" key="9">
    <source>
        <dbReference type="Proteomes" id="UP001169760"/>
    </source>
</evidence>
<feature type="transmembrane region" description="Helical" evidence="6">
    <location>
        <begin position="50"/>
        <end position="73"/>
    </location>
</feature>
<dbReference type="InterPro" id="IPR020846">
    <property type="entry name" value="MFS_dom"/>
</dbReference>
<dbReference type="InterPro" id="IPR011701">
    <property type="entry name" value="MFS"/>
</dbReference>
<feature type="transmembrane region" description="Helical" evidence="6">
    <location>
        <begin position="359"/>
        <end position="379"/>
    </location>
</feature>
<dbReference type="PANTHER" id="PTHR43124:SF3">
    <property type="entry name" value="CHLORAMPHENICOL EFFLUX PUMP RV0191"/>
    <property type="match status" value="1"/>
</dbReference>
<feature type="transmembrane region" description="Helical" evidence="6">
    <location>
        <begin position="85"/>
        <end position="112"/>
    </location>
</feature>
<evidence type="ECO:0000256" key="1">
    <source>
        <dbReference type="ARBA" id="ARBA00004651"/>
    </source>
</evidence>
<dbReference type="InterPro" id="IPR050189">
    <property type="entry name" value="MFS_Efflux_Transporters"/>
</dbReference>
<comment type="subcellular location">
    <subcellularLocation>
        <location evidence="1">Cell membrane</location>
        <topology evidence="1">Multi-pass membrane protein</topology>
    </subcellularLocation>
</comment>
<keyword evidence="3 6" id="KW-0812">Transmembrane</keyword>
<protein>
    <submittedName>
        <fullName evidence="8">MFS transporter</fullName>
    </submittedName>
</protein>
<evidence type="ECO:0000259" key="7">
    <source>
        <dbReference type="PROSITE" id="PS50850"/>
    </source>
</evidence>
<dbReference type="Gene3D" id="1.20.1250.20">
    <property type="entry name" value="MFS general substrate transporter like domains"/>
    <property type="match status" value="1"/>
</dbReference>
<accession>A0AAW7X3X8</accession>
<dbReference type="AlphaFoldDB" id="A0AAW7X3X8"/>
<feature type="domain" description="Major facilitator superfamily (MFS) profile" evidence="7">
    <location>
        <begin position="14"/>
        <end position="410"/>
    </location>
</feature>
<feature type="transmembrane region" description="Helical" evidence="6">
    <location>
        <begin position="299"/>
        <end position="316"/>
    </location>
</feature>
<evidence type="ECO:0000313" key="8">
    <source>
        <dbReference type="EMBL" id="MDO6422535.1"/>
    </source>
</evidence>
<feature type="transmembrane region" description="Helical" evidence="6">
    <location>
        <begin position="267"/>
        <end position="290"/>
    </location>
</feature>
<evidence type="ECO:0000256" key="2">
    <source>
        <dbReference type="ARBA" id="ARBA00022475"/>
    </source>
</evidence>
<keyword evidence="5 6" id="KW-0472">Membrane</keyword>
<gene>
    <name evidence="8" type="ORF">Q4521_08630</name>
</gene>
<evidence type="ECO:0000256" key="6">
    <source>
        <dbReference type="SAM" id="Phobius"/>
    </source>
</evidence>
<feature type="transmembrane region" description="Helical" evidence="6">
    <location>
        <begin position="12"/>
        <end position="38"/>
    </location>
</feature>
<reference evidence="8" key="1">
    <citation type="submission" date="2023-07" db="EMBL/GenBank/DDBJ databases">
        <title>Genome content predicts the carbon catabolic preferences of heterotrophic bacteria.</title>
        <authorList>
            <person name="Gralka M."/>
        </authorList>
    </citation>
    <scope>NUCLEOTIDE SEQUENCE</scope>
    <source>
        <strain evidence="8">I3M17_2</strain>
    </source>
</reference>
<comment type="caution">
    <text evidence="8">The sequence shown here is derived from an EMBL/GenBank/DDBJ whole genome shotgun (WGS) entry which is preliminary data.</text>
</comment>
<organism evidence="8 9">
    <name type="scientific">Saccharophagus degradans</name>
    <dbReference type="NCBI Taxonomy" id="86304"/>
    <lineage>
        <taxon>Bacteria</taxon>
        <taxon>Pseudomonadati</taxon>
        <taxon>Pseudomonadota</taxon>
        <taxon>Gammaproteobacteria</taxon>
        <taxon>Cellvibrionales</taxon>
        <taxon>Cellvibrionaceae</taxon>
        <taxon>Saccharophagus</taxon>
    </lineage>
</organism>
<feature type="transmembrane region" description="Helical" evidence="6">
    <location>
        <begin position="233"/>
        <end position="255"/>
    </location>
</feature>
<dbReference type="GO" id="GO:0005886">
    <property type="term" value="C:plasma membrane"/>
    <property type="evidence" value="ECO:0007669"/>
    <property type="project" value="UniProtKB-SubCell"/>
</dbReference>
<feature type="transmembrane region" description="Helical" evidence="6">
    <location>
        <begin position="385"/>
        <end position="407"/>
    </location>
</feature>
<dbReference type="SUPFAM" id="SSF103473">
    <property type="entry name" value="MFS general substrate transporter"/>
    <property type="match status" value="1"/>
</dbReference>
<dbReference type="RefSeq" id="WP_303492515.1">
    <property type="nucleotide sequence ID" value="NZ_JAUOPB010000005.1"/>
</dbReference>
<dbReference type="EMBL" id="JAUOPB010000005">
    <property type="protein sequence ID" value="MDO6422535.1"/>
    <property type="molecule type" value="Genomic_DNA"/>
</dbReference>
<dbReference type="Pfam" id="PF07690">
    <property type="entry name" value="MFS_1"/>
    <property type="match status" value="1"/>
</dbReference>
<dbReference type="PANTHER" id="PTHR43124">
    <property type="entry name" value="PURINE EFFLUX PUMP PBUE"/>
    <property type="match status" value="1"/>
</dbReference>
<evidence type="ECO:0000256" key="4">
    <source>
        <dbReference type="ARBA" id="ARBA00022989"/>
    </source>
</evidence>
<evidence type="ECO:0000256" key="3">
    <source>
        <dbReference type="ARBA" id="ARBA00022692"/>
    </source>
</evidence>
<proteinExistence type="predicted"/>
<feature type="transmembrane region" description="Helical" evidence="6">
    <location>
        <begin position="169"/>
        <end position="190"/>
    </location>
</feature>